<proteinExistence type="predicted"/>
<evidence type="ECO:0000313" key="1">
    <source>
        <dbReference type="EMBL" id="KAA6441449.1"/>
    </source>
</evidence>
<comment type="caution">
    <text evidence="1">The sequence shown here is derived from an EMBL/GenBank/DDBJ whole genome shotgun (WGS) entry which is preliminary data.</text>
</comment>
<dbReference type="RefSeq" id="WP_139010369.1">
    <property type="nucleotide sequence ID" value="NZ_VBSN01000013.1"/>
</dbReference>
<sequence length="174" mass="18478">MADPVGFQKQQLYGRNNPVRTLRVPSYADMVADSLRSSATPKIYVVDIDETNGGAEDVPFWFDGIEIKPFGSSNVAAPGSVALSSVNGLDPILRMLGMGAGVTLATARTFTSTDPTVFMINNIAGDNLAIYDSSDINSADNGTTVIVGSGGRRYKVLNVVKALQLITKATDIFQ</sequence>
<keyword evidence="2" id="KW-1185">Reference proteome</keyword>
<dbReference type="Proteomes" id="UP000323994">
    <property type="component" value="Unassembled WGS sequence"/>
</dbReference>
<reference evidence="1 2" key="1">
    <citation type="submission" date="2019-05" db="EMBL/GenBank/DDBJ databases">
        <authorList>
            <person name="Qu J.-H."/>
        </authorList>
    </citation>
    <scope>NUCLEOTIDE SEQUENCE [LARGE SCALE GENOMIC DNA]</scope>
    <source>
        <strain evidence="1 2">NS28</strain>
    </source>
</reference>
<dbReference type="AlphaFoldDB" id="A0A5M8QZ18"/>
<dbReference type="EMBL" id="VBSN01000013">
    <property type="protein sequence ID" value="KAA6441449.1"/>
    <property type="molecule type" value="Genomic_DNA"/>
</dbReference>
<protein>
    <submittedName>
        <fullName evidence="1">Uncharacterized protein</fullName>
    </submittedName>
</protein>
<evidence type="ECO:0000313" key="2">
    <source>
        <dbReference type="Proteomes" id="UP000323994"/>
    </source>
</evidence>
<name>A0A5M8QZ18_9BACT</name>
<organism evidence="1 2">
    <name type="scientific">Dyadobacter flavalbus</name>
    <dbReference type="NCBI Taxonomy" id="2579942"/>
    <lineage>
        <taxon>Bacteria</taxon>
        <taxon>Pseudomonadati</taxon>
        <taxon>Bacteroidota</taxon>
        <taxon>Cytophagia</taxon>
        <taxon>Cytophagales</taxon>
        <taxon>Spirosomataceae</taxon>
        <taxon>Dyadobacter</taxon>
    </lineage>
</organism>
<gene>
    <name evidence="1" type="ORF">FEM33_01570</name>
</gene>
<accession>A0A5M8QZ18</accession>